<dbReference type="PROSITE" id="PS50156">
    <property type="entry name" value="SSD"/>
    <property type="match status" value="1"/>
</dbReference>
<feature type="transmembrane region" description="Helical" evidence="7">
    <location>
        <begin position="191"/>
        <end position="213"/>
    </location>
</feature>
<comment type="similarity">
    <text evidence="2">Belongs to the patched family.</text>
</comment>
<evidence type="ECO:0000256" key="6">
    <source>
        <dbReference type="ARBA" id="ARBA00023180"/>
    </source>
</evidence>
<dbReference type="PANTHER" id="PTHR10796:SF97">
    <property type="entry name" value="SSD DOMAIN-CONTAINING PROTEIN"/>
    <property type="match status" value="1"/>
</dbReference>
<sequence length="278" mass="31407">MDEFACSPHTVLNDPNGGWNPPEAAVDPHWTAVPRCLRQRNEITGYTPYGARAKDEFEEYQKFFSSEGLPVAPYLFVVARDNGSMIRPEYMRETVKILNHAMNNITMLNRVTGQNESFNQFCDSFCQLNEPIRQFYNGYVILTEPGAEPTSRIKLQYPISEYHSDLVKVYAYSQSYVEEEMVRGGIIMIPYLVVGFAIMCVCSIVSVMTRALYMHQENWYKIALAIMACLTPLLSCSTALATMFLCGVRFASILCVIPFLVLSIGEFTGILDNFAENG</sequence>
<evidence type="ECO:0000256" key="4">
    <source>
        <dbReference type="ARBA" id="ARBA00022989"/>
    </source>
</evidence>
<dbReference type="GO" id="GO:0018996">
    <property type="term" value="P:molting cycle, collagen and cuticulin-based cuticle"/>
    <property type="evidence" value="ECO:0007669"/>
    <property type="project" value="TreeGrafter"/>
</dbReference>
<dbReference type="InterPro" id="IPR000731">
    <property type="entry name" value="SSD"/>
</dbReference>
<dbReference type="AlphaFoldDB" id="A0A0B1T8Y3"/>
<evidence type="ECO:0000256" key="5">
    <source>
        <dbReference type="ARBA" id="ARBA00023136"/>
    </source>
</evidence>
<dbReference type="OrthoDB" id="6510177at2759"/>
<keyword evidence="6" id="KW-0325">Glycoprotein</keyword>
<reference evidence="9 10" key="1">
    <citation type="submission" date="2014-03" db="EMBL/GenBank/DDBJ databases">
        <title>Draft genome of the hookworm Oesophagostomum dentatum.</title>
        <authorList>
            <person name="Mitreva M."/>
        </authorList>
    </citation>
    <scope>NUCLEOTIDE SEQUENCE [LARGE SCALE GENOMIC DNA]</scope>
    <source>
        <strain evidence="9 10">OD-Hann</strain>
    </source>
</reference>
<name>A0A0B1T8Y3_OESDE</name>
<evidence type="ECO:0000259" key="8">
    <source>
        <dbReference type="PROSITE" id="PS50156"/>
    </source>
</evidence>
<dbReference type="InterPro" id="IPR003392">
    <property type="entry name" value="PTHD_SSD"/>
</dbReference>
<accession>A0A0B1T8Y3</accession>
<keyword evidence="10" id="KW-1185">Reference proteome</keyword>
<evidence type="ECO:0000256" key="3">
    <source>
        <dbReference type="ARBA" id="ARBA00022692"/>
    </source>
</evidence>
<dbReference type="InterPro" id="IPR051697">
    <property type="entry name" value="Patched_domain-protein"/>
</dbReference>
<feature type="domain" description="SSD" evidence="8">
    <location>
        <begin position="221"/>
        <end position="265"/>
    </location>
</feature>
<feature type="transmembrane region" description="Helical" evidence="7">
    <location>
        <begin position="250"/>
        <end position="271"/>
    </location>
</feature>
<dbReference type="EMBL" id="KN551468">
    <property type="protein sequence ID" value="KHJ92262.1"/>
    <property type="molecule type" value="Genomic_DNA"/>
</dbReference>
<evidence type="ECO:0000256" key="7">
    <source>
        <dbReference type="SAM" id="Phobius"/>
    </source>
</evidence>
<dbReference type="Pfam" id="PF02460">
    <property type="entry name" value="Patched"/>
    <property type="match status" value="1"/>
</dbReference>
<dbReference type="GO" id="GO:0006897">
    <property type="term" value="P:endocytosis"/>
    <property type="evidence" value="ECO:0007669"/>
    <property type="project" value="TreeGrafter"/>
</dbReference>
<organism evidence="9 10">
    <name type="scientific">Oesophagostomum dentatum</name>
    <name type="common">Nodular worm</name>
    <dbReference type="NCBI Taxonomy" id="61180"/>
    <lineage>
        <taxon>Eukaryota</taxon>
        <taxon>Metazoa</taxon>
        <taxon>Ecdysozoa</taxon>
        <taxon>Nematoda</taxon>
        <taxon>Chromadorea</taxon>
        <taxon>Rhabditida</taxon>
        <taxon>Rhabditina</taxon>
        <taxon>Rhabditomorpha</taxon>
        <taxon>Strongyloidea</taxon>
        <taxon>Strongylidae</taxon>
        <taxon>Oesophagostomum</taxon>
    </lineage>
</organism>
<dbReference type="Proteomes" id="UP000053660">
    <property type="component" value="Unassembled WGS sequence"/>
</dbReference>
<gene>
    <name evidence="9" type="ORF">OESDEN_07854</name>
</gene>
<evidence type="ECO:0000313" key="10">
    <source>
        <dbReference type="Proteomes" id="UP000053660"/>
    </source>
</evidence>
<evidence type="ECO:0000256" key="2">
    <source>
        <dbReference type="ARBA" id="ARBA00005585"/>
    </source>
</evidence>
<dbReference type="PANTHER" id="PTHR10796">
    <property type="entry name" value="PATCHED-RELATED"/>
    <property type="match status" value="1"/>
</dbReference>
<keyword evidence="4 7" id="KW-1133">Transmembrane helix</keyword>
<proteinExistence type="inferred from homology"/>
<dbReference type="GO" id="GO:0030659">
    <property type="term" value="C:cytoplasmic vesicle membrane"/>
    <property type="evidence" value="ECO:0007669"/>
    <property type="project" value="TreeGrafter"/>
</dbReference>
<feature type="transmembrane region" description="Helical" evidence="7">
    <location>
        <begin position="219"/>
        <end position="243"/>
    </location>
</feature>
<protein>
    <recommendedName>
        <fullName evidence="8">SSD domain-containing protein</fullName>
    </recommendedName>
</protein>
<comment type="subcellular location">
    <subcellularLocation>
        <location evidence="1">Membrane</location>
        <topology evidence="1">Multi-pass membrane protein</topology>
    </subcellularLocation>
</comment>
<evidence type="ECO:0000313" key="9">
    <source>
        <dbReference type="EMBL" id="KHJ92262.1"/>
    </source>
</evidence>
<keyword evidence="5 7" id="KW-0472">Membrane</keyword>
<dbReference type="GO" id="GO:0005886">
    <property type="term" value="C:plasma membrane"/>
    <property type="evidence" value="ECO:0007669"/>
    <property type="project" value="TreeGrafter"/>
</dbReference>
<evidence type="ECO:0000256" key="1">
    <source>
        <dbReference type="ARBA" id="ARBA00004141"/>
    </source>
</evidence>
<keyword evidence="3 7" id="KW-0812">Transmembrane</keyword>